<gene>
    <name evidence="2" type="ORF">WMO37_12915</name>
</gene>
<feature type="transmembrane region" description="Helical" evidence="1">
    <location>
        <begin position="295"/>
        <end position="312"/>
    </location>
</feature>
<feature type="transmembrane region" description="Helical" evidence="1">
    <location>
        <begin position="34"/>
        <end position="52"/>
    </location>
</feature>
<comment type="caution">
    <text evidence="2">The sequence shown here is derived from an EMBL/GenBank/DDBJ whole genome shotgun (WGS) entry which is preliminary data.</text>
</comment>
<dbReference type="Proteomes" id="UP001546774">
    <property type="component" value="Unassembled WGS sequence"/>
</dbReference>
<keyword evidence="1" id="KW-0812">Transmembrane</keyword>
<evidence type="ECO:0000256" key="1">
    <source>
        <dbReference type="SAM" id="Phobius"/>
    </source>
</evidence>
<evidence type="ECO:0000313" key="2">
    <source>
        <dbReference type="EMBL" id="MEQ2555892.1"/>
    </source>
</evidence>
<feature type="transmembrane region" description="Helical" evidence="1">
    <location>
        <begin position="207"/>
        <end position="227"/>
    </location>
</feature>
<keyword evidence="1" id="KW-0472">Membrane</keyword>
<protein>
    <recommendedName>
        <fullName evidence="4">Flp pilus assembly protein TadB</fullName>
    </recommendedName>
</protein>
<feature type="transmembrane region" description="Helical" evidence="1">
    <location>
        <begin position="242"/>
        <end position="261"/>
    </location>
</feature>
<evidence type="ECO:0008006" key="4">
    <source>
        <dbReference type="Google" id="ProtNLM"/>
    </source>
</evidence>
<reference evidence="2" key="1">
    <citation type="submission" date="2024-03" db="EMBL/GenBank/DDBJ databases">
        <title>Human intestinal bacterial collection.</title>
        <authorList>
            <person name="Pauvert C."/>
            <person name="Hitch T.C.A."/>
            <person name="Clavel T."/>
        </authorList>
    </citation>
    <scope>NUCLEOTIDE SEQUENCE [LARGE SCALE GENOMIC DNA]</scope>
    <source>
        <strain evidence="2">CLA-AA-H89B</strain>
    </source>
</reference>
<name>A0ABV1H9U7_9FIRM</name>
<organism evidence="2 3">
    <name type="scientific">Lachnospira intestinalis</name>
    <dbReference type="NCBI Taxonomy" id="3133158"/>
    <lineage>
        <taxon>Bacteria</taxon>
        <taxon>Bacillati</taxon>
        <taxon>Bacillota</taxon>
        <taxon>Clostridia</taxon>
        <taxon>Lachnospirales</taxon>
        <taxon>Lachnospiraceae</taxon>
        <taxon>Lachnospira</taxon>
    </lineage>
</organism>
<feature type="transmembrane region" description="Helical" evidence="1">
    <location>
        <begin position="58"/>
        <end position="78"/>
    </location>
</feature>
<dbReference type="EMBL" id="JBBMFS010000013">
    <property type="protein sequence ID" value="MEQ2555892.1"/>
    <property type="molecule type" value="Genomic_DNA"/>
</dbReference>
<sequence>MKKIKYRNVRQYFSYRRIQQKAGESGAACTPQGYAGIFGAVMVITVLTGWFYRLQPIWIFMVMAAGILCIPAVTAAYFSGKEKKKKFHDVDVYIHQMIYSFERQPKILTALEDTLKVTDHKMKNCIIAAIQEMQYGTTKDVYRMALKNIEKEYACSRITTLHTFLTQVEEKGGEYKSLLEILRCDADHWVKRVYQFQEEIRRIKQTTAIGVVLSFLMASVSVLVTYICENTSEIRLDITHEPLYQVVSCTFLILCMMYYTYMQIRHDCDWLVKQRSDKAAERDYQMAFHTDLKKLHRSLIPILVIMAGISGILAYYGWYLWCAVAAVCGIYLWIVPQINRQAALKRLKKDLYYSFADWLRDVALNLSEESLAMAIEDTYDTAPVIMKESLEQFIYAIEENPSDVTPYYSFLNQFEVTDISSSVRILYSLSENDAQSIDTTIKTLLTRNYELMNQYETADNADHISIMRFSEYIPTFFVAVKVAADMMLVITNYL</sequence>
<proteinExistence type="predicted"/>
<accession>A0ABV1H9U7</accession>
<feature type="transmembrane region" description="Helical" evidence="1">
    <location>
        <begin position="318"/>
        <end position="336"/>
    </location>
</feature>
<evidence type="ECO:0000313" key="3">
    <source>
        <dbReference type="Proteomes" id="UP001546774"/>
    </source>
</evidence>
<keyword evidence="3" id="KW-1185">Reference proteome</keyword>
<keyword evidence="1" id="KW-1133">Transmembrane helix</keyword>